<proteinExistence type="predicted"/>
<gene>
    <name evidence="1" type="ORF">GCM10020369_58210</name>
</gene>
<keyword evidence="2" id="KW-1185">Reference proteome</keyword>
<comment type="caution">
    <text evidence="1">The sequence shown here is derived from an EMBL/GenBank/DDBJ whole genome shotgun (WGS) entry which is preliminary data.</text>
</comment>
<organism evidence="1 2">
    <name type="scientific">Cryptosporangium minutisporangium</name>
    <dbReference type="NCBI Taxonomy" id="113569"/>
    <lineage>
        <taxon>Bacteria</taxon>
        <taxon>Bacillati</taxon>
        <taxon>Actinomycetota</taxon>
        <taxon>Actinomycetes</taxon>
        <taxon>Cryptosporangiales</taxon>
        <taxon>Cryptosporangiaceae</taxon>
        <taxon>Cryptosporangium</taxon>
    </lineage>
</organism>
<protein>
    <submittedName>
        <fullName evidence="1">SRPBCC family protein</fullName>
    </submittedName>
</protein>
<dbReference type="Pfam" id="PF10604">
    <property type="entry name" value="Polyketide_cyc2"/>
    <property type="match status" value="1"/>
</dbReference>
<dbReference type="SUPFAM" id="SSF55961">
    <property type="entry name" value="Bet v1-like"/>
    <property type="match status" value="1"/>
</dbReference>
<dbReference type="Gene3D" id="3.30.530.20">
    <property type="match status" value="1"/>
</dbReference>
<name>A0ABP6T513_9ACTN</name>
<dbReference type="InterPro" id="IPR019587">
    <property type="entry name" value="Polyketide_cyclase/dehydratase"/>
</dbReference>
<reference evidence="2" key="1">
    <citation type="journal article" date="2019" name="Int. J. Syst. Evol. Microbiol.">
        <title>The Global Catalogue of Microorganisms (GCM) 10K type strain sequencing project: providing services to taxonomists for standard genome sequencing and annotation.</title>
        <authorList>
            <consortium name="The Broad Institute Genomics Platform"/>
            <consortium name="The Broad Institute Genome Sequencing Center for Infectious Disease"/>
            <person name="Wu L."/>
            <person name="Ma J."/>
        </authorList>
    </citation>
    <scope>NUCLEOTIDE SEQUENCE [LARGE SCALE GENOMIC DNA]</scope>
    <source>
        <strain evidence="2">JCM 9458</strain>
    </source>
</reference>
<evidence type="ECO:0000313" key="2">
    <source>
        <dbReference type="Proteomes" id="UP001501676"/>
    </source>
</evidence>
<dbReference type="EMBL" id="BAAAYN010000041">
    <property type="protein sequence ID" value="GAA3393271.1"/>
    <property type="molecule type" value="Genomic_DNA"/>
</dbReference>
<sequence>MTVPSGVAPVPADIPAELAVSGPGRLAVDVVVDADIETVFAAATDWPAQARWIPLTDVRVVRGDGRSPGSVVHAFTGVRLGFLNRRVGFLDVFHVVTWEPPHRVDVVHVGRLVRGPGAFRLVERGADRTAMTWSEDLHLPLGKFGARVWPLVRPLAAAALAVGLRRFRRYVARTSGSAARR</sequence>
<dbReference type="RefSeq" id="WP_345731435.1">
    <property type="nucleotide sequence ID" value="NZ_BAAAYN010000041.1"/>
</dbReference>
<dbReference type="Proteomes" id="UP001501676">
    <property type="component" value="Unassembled WGS sequence"/>
</dbReference>
<evidence type="ECO:0000313" key="1">
    <source>
        <dbReference type="EMBL" id="GAA3393271.1"/>
    </source>
</evidence>
<dbReference type="CDD" id="cd07812">
    <property type="entry name" value="SRPBCC"/>
    <property type="match status" value="1"/>
</dbReference>
<dbReference type="InterPro" id="IPR023393">
    <property type="entry name" value="START-like_dom_sf"/>
</dbReference>
<accession>A0ABP6T513</accession>